<feature type="compositionally biased region" description="Polar residues" evidence="7">
    <location>
        <begin position="27"/>
        <end position="38"/>
    </location>
</feature>
<organism evidence="8 9">
    <name type="scientific">Schizothecium vesticola</name>
    <dbReference type="NCBI Taxonomy" id="314040"/>
    <lineage>
        <taxon>Eukaryota</taxon>
        <taxon>Fungi</taxon>
        <taxon>Dikarya</taxon>
        <taxon>Ascomycota</taxon>
        <taxon>Pezizomycotina</taxon>
        <taxon>Sordariomycetes</taxon>
        <taxon>Sordariomycetidae</taxon>
        <taxon>Sordariales</taxon>
        <taxon>Schizotheciaceae</taxon>
        <taxon>Schizothecium</taxon>
    </lineage>
</organism>
<evidence type="ECO:0000256" key="1">
    <source>
        <dbReference type="ARBA" id="ARBA00004173"/>
    </source>
</evidence>
<gene>
    <name evidence="8" type="ORF">B0T18DRAFT_418153</name>
</gene>
<dbReference type="EMBL" id="JAUKUD010000006">
    <property type="protein sequence ID" value="KAK0740523.1"/>
    <property type="molecule type" value="Genomic_DNA"/>
</dbReference>
<evidence type="ECO:0008006" key="10">
    <source>
        <dbReference type="Google" id="ProtNLM"/>
    </source>
</evidence>
<dbReference type="GO" id="GO:0005739">
    <property type="term" value="C:mitochondrion"/>
    <property type="evidence" value="ECO:0007669"/>
    <property type="project" value="UniProtKB-SubCell"/>
</dbReference>
<sequence length="431" mass="48454">MVQAWVIMEPIGRCLRKVLGLLGSMVGTTPTSNKQPSRNSEDKSSTQSVTTADPAYRNSWTENLITFRVCGIPGGCSREQTSRILRELLLEVEDHENLEIQSLASSYDGLTQVATIRFDKIPEVLEGFPVRTEWHFTDSMFRSGESVITLDTHFLGLTILYTPNAPLEPVADLIAISGIGSHAFGSFKERGGQYMWLRDSLPTDFRRFRISVYGYQSRLDKELSARTVPEFSSKFLQHLTQLTMSKPNLPLIFVTHSFGGIVVKEALVQISRRPMDEQTNSILSNVLGILAFAVPSTGLDIESLLPIVRGGRNEAFLRSLEPGAEYLKDLNREWEALIQSRNIVIFAFYELLDSPTAKQLPDGQWRMAGPAAKLVRRESAVHGVKDSHITPINQNHSNVIKFEKRDETYNKVRDMLDTLTAKTSECEIVYK</sequence>
<keyword evidence="5" id="KW-0496">Mitochondrion</keyword>
<dbReference type="InterPro" id="IPR052374">
    <property type="entry name" value="SERAC1"/>
</dbReference>
<feature type="region of interest" description="Disordered" evidence="7">
    <location>
        <begin position="27"/>
        <end position="52"/>
    </location>
</feature>
<dbReference type="Proteomes" id="UP001172155">
    <property type="component" value="Unassembled WGS sequence"/>
</dbReference>
<evidence type="ECO:0000256" key="6">
    <source>
        <dbReference type="ARBA" id="ARBA00023136"/>
    </source>
</evidence>
<evidence type="ECO:0000256" key="4">
    <source>
        <dbReference type="ARBA" id="ARBA00022824"/>
    </source>
</evidence>
<comment type="caution">
    <text evidence="8">The sequence shown here is derived from an EMBL/GenBank/DDBJ whole genome shotgun (WGS) entry which is preliminary data.</text>
</comment>
<evidence type="ECO:0000256" key="3">
    <source>
        <dbReference type="ARBA" id="ARBA00004370"/>
    </source>
</evidence>
<accession>A0AA40EJJ8</accession>
<keyword evidence="6" id="KW-0472">Membrane</keyword>
<keyword evidence="9" id="KW-1185">Reference proteome</keyword>
<protein>
    <recommendedName>
        <fullName evidence="10">DUF676 domain-containing protein</fullName>
    </recommendedName>
</protein>
<evidence type="ECO:0000313" key="8">
    <source>
        <dbReference type="EMBL" id="KAK0740523.1"/>
    </source>
</evidence>
<evidence type="ECO:0000256" key="7">
    <source>
        <dbReference type="SAM" id="MobiDB-lite"/>
    </source>
</evidence>
<keyword evidence="4" id="KW-0256">Endoplasmic reticulum</keyword>
<evidence type="ECO:0000256" key="5">
    <source>
        <dbReference type="ARBA" id="ARBA00023128"/>
    </source>
</evidence>
<name>A0AA40EJJ8_9PEZI</name>
<dbReference type="GO" id="GO:0016020">
    <property type="term" value="C:membrane"/>
    <property type="evidence" value="ECO:0007669"/>
    <property type="project" value="UniProtKB-SubCell"/>
</dbReference>
<dbReference type="AlphaFoldDB" id="A0AA40EJJ8"/>
<dbReference type="PANTHER" id="PTHR48182">
    <property type="entry name" value="PROTEIN SERAC1"/>
    <property type="match status" value="1"/>
</dbReference>
<dbReference type="GO" id="GO:0005783">
    <property type="term" value="C:endoplasmic reticulum"/>
    <property type="evidence" value="ECO:0007669"/>
    <property type="project" value="UniProtKB-SubCell"/>
</dbReference>
<comment type="subcellular location">
    <subcellularLocation>
        <location evidence="2">Endoplasmic reticulum</location>
    </subcellularLocation>
    <subcellularLocation>
        <location evidence="3">Membrane</location>
    </subcellularLocation>
    <subcellularLocation>
        <location evidence="1">Mitochondrion</location>
    </subcellularLocation>
</comment>
<proteinExistence type="predicted"/>
<dbReference type="SUPFAM" id="SSF53474">
    <property type="entry name" value="alpha/beta-Hydrolases"/>
    <property type="match status" value="1"/>
</dbReference>
<dbReference type="PANTHER" id="PTHR48182:SF2">
    <property type="entry name" value="PROTEIN SERAC1"/>
    <property type="match status" value="1"/>
</dbReference>
<dbReference type="InterPro" id="IPR029058">
    <property type="entry name" value="AB_hydrolase_fold"/>
</dbReference>
<evidence type="ECO:0000313" key="9">
    <source>
        <dbReference type="Proteomes" id="UP001172155"/>
    </source>
</evidence>
<reference evidence="8" key="1">
    <citation type="submission" date="2023-06" db="EMBL/GenBank/DDBJ databases">
        <title>Genome-scale phylogeny and comparative genomics of the fungal order Sordariales.</title>
        <authorList>
            <consortium name="Lawrence Berkeley National Laboratory"/>
            <person name="Hensen N."/>
            <person name="Bonometti L."/>
            <person name="Westerberg I."/>
            <person name="Brannstrom I.O."/>
            <person name="Guillou S."/>
            <person name="Cros-Aarteil S."/>
            <person name="Calhoun S."/>
            <person name="Haridas S."/>
            <person name="Kuo A."/>
            <person name="Mondo S."/>
            <person name="Pangilinan J."/>
            <person name="Riley R."/>
            <person name="LaButti K."/>
            <person name="Andreopoulos B."/>
            <person name="Lipzen A."/>
            <person name="Chen C."/>
            <person name="Yanf M."/>
            <person name="Daum C."/>
            <person name="Ng V."/>
            <person name="Clum A."/>
            <person name="Steindorff A."/>
            <person name="Ohm R."/>
            <person name="Martin F."/>
            <person name="Silar P."/>
            <person name="Natvig D."/>
            <person name="Lalanne C."/>
            <person name="Gautier V."/>
            <person name="Ament-velasquez S.L."/>
            <person name="Kruys A."/>
            <person name="Hutchinson M.I."/>
            <person name="Powell A.J."/>
            <person name="Barry K."/>
            <person name="Miller A.N."/>
            <person name="Grigoriev I.V."/>
            <person name="Debuchy R."/>
            <person name="Gladieux P."/>
            <person name="Thoren M.H."/>
            <person name="Johannesson H."/>
        </authorList>
    </citation>
    <scope>NUCLEOTIDE SEQUENCE</scope>
    <source>
        <strain evidence="8">SMH3187-1</strain>
    </source>
</reference>
<evidence type="ECO:0000256" key="2">
    <source>
        <dbReference type="ARBA" id="ARBA00004240"/>
    </source>
</evidence>